<dbReference type="Pfam" id="PF00034">
    <property type="entry name" value="Cytochrom_C"/>
    <property type="match status" value="1"/>
</dbReference>
<sequence length="304" mass="33113">MRPAGREAEQIAQLAWVLFIGAAILWLLVMALFVYITKQNPRPLSRRWAEALIIGGGGIFPVIVLGILLVWTLPLMPAQRMPGDGLTIRVTGKQWWWKVEYLDANGDEANTVVSANEIRLPKGRRTEIVLAADRVIHSFWIPALAGKTDMIPGQTTRMALEPTKTGTFRGVCAEFCGESHALMAFDAVVLEEPAFKAWLAAEREPADAPRTAAERRGAEVFLTQGCGACHAVRGTPAQAQIGPDLTHFGSRLTLGAGSFDNRSAERQSWVAHAAAMKPGARMPAYASLSDEDLAALDRYLEGLK</sequence>
<dbReference type="InterPro" id="IPR034236">
    <property type="entry name" value="CuRO_CcO_Caa3_II"/>
</dbReference>
<dbReference type="PROSITE" id="PS00078">
    <property type="entry name" value="COX2"/>
    <property type="match status" value="1"/>
</dbReference>
<evidence type="ECO:0000256" key="10">
    <source>
        <dbReference type="ARBA" id="ARBA00023008"/>
    </source>
</evidence>
<comment type="caution">
    <text evidence="16">The sequence shown here is derived from an EMBL/GenBank/DDBJ whole genome shotgun (WGS) entry which is preliminary data.</text>
</comment>
<dbReference type="Proteomes" id="UP001430804">
    <property type="component" value="Unassembled WGS sequence"/>
</dbReference>
<proteinExistence type="inferred from homology"/>
<evidence type="ECO:0000313" key="17">
    <source>
        <dbReference type="Proteomes" id="UP001430804"/>
    </source>
</evidence>
<dbReference type="InterPro" id="IPR001505">
    <property type="entry name" value="Copper_CuA"/>
</dbReference>
<dbReference type="NCBIfam" id="TIGR02866">
    <property type="entry name" value="CoxB"/>
    <property type="match status" value="1"/>
</dbReference>
<dbReference type="InterPro" id="IPR014222">
    <property type="entry name" value="Cyt_c_oxidase_su2"/>
</dbReference>
<keyword evidence="7" id="KW-0249">Electron transport</keyword>
<comment type="subcellular location">
    <subcellularLocation>
        <location evidence="1">Membrane</location>
        <topology evidence="1">Multi-pass membrane protein</topology>
    </subcellularLocation>
</comment>
<keyword evidence="11 13" id="KW-0472">Membrane</keyword>
<evidence type="ECO:0000259" key="15">
    <source>
        <dbReference type="PROSITE" id="PS51007"/>
    </source>
</evidence>
<keyword evidence="17" id="KW-1185">Reference proteome</keyword>
<reference evidence="16" key="1">
    <citation type="submission" date="2021-07" db="EMBL/GenBank/DDBJ databases">
        <title>Pseudohoeflea marina sp. nov. a polyhydroxyalcanoate-producing bacterium.</title>
        <authorList>
            <person name="Zheng W."/>
            <person name="Yu S."/>
            <person name="Huang Y."/>
        </authorList>
    </citation>
    <scope>NUCLEOTIDE SEQUENCE</scope>
    <source>
        <strain evidence="16">DP4N28-3</strain>
    </source>
</reference>
<dbReference type="Pfam" id="PF00116">
    <property type="entry name" value="COX2"/>
    <property type="match status" value="1"/>
</dbReference>
<dbReference type="PANTHER" id="PTHR22888">
    <property type="entry name" value="CYTOCHROME C OXIDASE, SUBUNIT II"/>
    <property type="match status" value="1"/>
</dbReference>
<keyword evidence="8 13" id="KW-1133">Transmembrane helix</keyword>
<comment type="similarity">
    <text evidence="2">Belongs to the cytochrome c oxidase subunit 2 family.</text>
</comment>
<dbReference type="PANTHER" id="PTHR22888:SF9">
    <property type="entry name" value="CYTOCHROME C OXIDASE SUBUNIT 2"/>
    <property type="match status" value="1"/>
</dbReference>
<evidence type="ECO:0000256" key="3">
    <source>
        <dbReference type="ARBA" id="ARBA00022448"/>
    </source>
</evidence>
<evidence type="ECO:0000256" key="9">
    <source>
        <dbReference type="ARBA" id="ARBA00023004"/>
    </source>
</evidence>
<evidence type="ECO:0000256" key="13">
    <source>
        <dbReference type="SAM" id="Phobius"/>
    </source>
</evidence>
<dbReference type="InterPro" id="IPR002429">
    <property type="entry name" value="CcO_II-like_C"/>
</dbReference>
<feature type="domain" description="Cytochrome oxidase subunit II copper A binding" evidence="14">
    <location>
        <begin position="83"/>
        <end position="201"/>
    </location>
</feature>
<keyword evidence="4" id="KW-0679">Respiratory chain</keyword>
<evidence type="ECO:0000256" key="8">
    <source>
        <dbReference type="ARBA" id="ARBA00022989"/>
    </source>
</evidence>
<dbReference type="PROSITE" id="PS50857">
    <property type="entry name" value="COX2_CUA"/>
    <property type="match status" value="1"/>
</dbReference>
<evidence type="ECO:0000256" key="7">
    <source>
        <dbReference type="ARBA" id="ARBA00022982"/>
    </source>
</evidence>
<gene>
    <name evidence="16" type="primary">coxB</name>
    <name evidence="16" type="ORF">KY465_07190</name>
</gene>
<evidence type="ECO:0000256" key="1">
    <source>
        <dbReference type="ARBA" id="ARBA00004141"/>
    </source>
</evidence>
<keyword evidence="5 13" id="KW-0812">Transmembrane</keyword>
<dbReference type="InterPro" id="IPR009056">
    <property type="entry name" value="Cyt_c-like_dom"/>
</dbReference>
<evidence type="ECO:0000259" key="14">
    <source>
        <dbReference type="PROSITE" id="PS50857"/>
    </source>
</evidence>
<evidence type="ECO:0000313" key="16">
    <source>
        <dbReference type="EMBL" id="MBW3097060.1"/>
    </source>
</evidence>
<dbReference type="PROSITE" id="PS51007">
    <property type="entry name" value="CYTC"/>
    <property type="match status" value="1"/>
</dbReference>
<feature type="transmembrane region" description="Helical" evidence="13">
    <location>
        <begin position="48"/>
        <end position="71"/>
    </location>
</feature>
<keyword evidence="6 12" id="KW-0479">Metal-binding</keyword>
<dbReference type="EMBL" id="JAHWQX010000002">
    <property type="protein sequence ID" value="MBW3097060.1"/>
    <property type="molecule type" value="Genomic_DNA"/>
</dbReference>
<dbReference type="InterPro" id="IPR045187">
    <property type="entry name" value="CcO_II"/>
</dbReference>
<accession>A0ABS6WMD5</accession>
<name>A0ABS6WMD5_9HYPH</name>
<keyword evidence="12" id="KW-0349">Heme</keyword>
<keyword evidence="3" id="KW-0813">Transport</keyword>
<evidence type="ECO:0000256" key="6">
    <source>
        <dbReference type="ARBA" id="ARBA00022723"/>
    </source>
</evidence>
<evidence type="ECO:0000256" key="12">
    <source>
        <dbReference type="PROSITE-ProRule" id="PRU00433"/>
    </source>
</evidence>
<keyword evidence="10" id="KW-0186">Copper</keyword>
<dbReference type="CDD" id="cd04213">
    <property type="entry name" value="CuRO_CcO_Caa3_II"/>
    <property type="match status" value="1"/>
</dbReference>
<feature type="transmembrane region" description="Helical" evidence="13">
    <location>
        <begin position="12"/>
        <end position="36"/>
    </location>
</feature>
<evidence type="ECO:0000256" key="2">
    <source>
        <dbReference type="ARBA" id="ARBA00007866"/>
    </source>
</evidence>
<feature type="domain" description="Cytochrome c" evidence="15">
    <location>
        <begin position="212"/>
        <end position="304"/>
    </location>
</feature>
<protein>
    <submittedName>
        <fullName evidence="16">Cytochrome c oxidase subunit II</fullName>
    </submittedName>
</protein>
<evidence type="ECO:0000256" key="4">
    <source>
        <dbReference type="ARBA" id="ARBA00022660"/>
    </source>
</evidence>
<evidence type="ECO:0000256" key="11">
    <source>
        <dbReference type="ARBA" id="ARBA00023136"/>
    </source>
</evidence>
<evidence type="ECO:0000256" key="5">
    <source>
        <dbReference type="ARBA" id="ARBA00022692"/>
    </source>
</evidence>
<organism evidence="16 17">
    <name type="scientific">Pseudohoeflea coraliihabitans</name>
    <dbReference type="NCBI Taxonomy" id="2860393"/>
    <lineage>
        <taxon>Bacteria</taxon>
        <taxon>Pseudomonadati</taxon>
        <taxon>Pseudomonadota</taxon>
        <taxon>Alphaproteobacteria</taxon>
        <taxon>Hyphomicrobiales</taxon>
        <taxon>Rhizobiaceae</taxon>
        <taxon>Pseudohoeflea</taxon>
    </lineage>
</organism>
<keyword evidence="9 12" id="KW-0408">Iron</keyword>